<organism evidence="2 3">
    <name type="scientific">Dyadobacter sandarakinus</name>
    <dbReference type="NCBI Taxonomy" id="2747268"/>
    <lineage>
        <taxon>Bacteria</taxon>
        <taxon>Pseudomonadati</taxon>
        <taxon>Bacteroidota</taxon>
        <taxon>Cytophagia</taxon>
        <taxon>Cytophagales</taxon>
        <taxon>Spirosomataceae</taxon>
        <taxon>Dyadobacter</taxon>
    </lineage>
</organism>
<keyword evidence="1" id="KW-0472">Membrane</keyword>
<feature type="transmembrane region" description="Helical" evidence="1">
    <location>
        <begin position="322"/>
        <end position="342"/>
    </location>
</feature>
<feature type="transmembrane region" description="Helical" evidence="1">
    <location>
        <begin position="6"/>
        <end position="24"/>
    </location>
</feature>
<evidence type="ECO:0000313" key="3">
    <source>
        <dbReference type="Proteomes" id="UP000612680"/>
    </source>
</evidence>
<evidence type="ECO:0000313" key="2">
    <source>
        <dbReference type="EMBL" id="QRQ99419.1"/>
    </source>
</evidence>
<name>A0ABX7I0N8_9BACT</name>
<feature type="transmembrane region" description="Helical" evidence="1">
    <location>
        <begin position="290"/>
        <end position="310"/>
    </location>
</feature>
<reference evidence="2 3" key="1">
    <citation type="submission" date="2020-06" db="EMBL/GenBank/DDBJ databases">
        <title>Dyadobacter sandarakinus sp. nov., isolated from the soil of the Arctic Yellow River Station.</title>
        <authorList>
            <person name="Zhang Y."/>
            <person name="Peng F."/>
        </authorList>
    </citation>
    <scope>NUCLEOTIDE SEQUENCE [LARGE SCALE GENOMIC DNA]</scope>
    <source>
        <strain evidence="2 3">Q3-56</strain>
    </source>
</reference>
<keyword evidence="1" id="KW-0812">Transmembrane</keyword>
<evidence type="ECO:0000256" key="1">
    <source>
        <dbReference type="SAM" id="Phobius"/>
    </source>
</evidence>
<feature type="transmembrane region" description="Helical" evidence="1">
    <location>
        <begin position="93"/>
        <end position="115"/>
    </location>
</feature>
<feature type="transmembrane region" description="Helical" evidence="1">
    <location>
        <begin position="380"/>
        <end position="403"/>
    </location>
</feature>
<feature type="transmembrane region" description="Helical" evidence="1">
    <location>
        <begin position="60"/>
        <end position="81"/>
    </location>
</feature>
<keyword evidence="3" id="KW-1185">Reference proteome</keyword>
<feature type="transmembrane region" description="Helical" evidence="1">
    <location>
        <begin position="225"/>
        <end position="250"/>
    </location>
</feature>
<accession>A0ABX7I0N8</accession>
<feature type="transmembrane region" description="Helical" evidence="1">
    <location>
        <begin position="31"/>
        <end position="48"/>
    </location>
</feature>
<gene>
    <name evidence="2" type="ORF">HWI92_00075</name>
</gene>
<dbReference type="PANTHER" id="PTHR34289:SF8">
    <property type="entry name" value="DUF819 DOMAIN-CONTAINING PROTEIN"/>
    <property type="match status" value="1"/>
</dbReference>
<dbReference type="EMBL" id="CP056775">
    <property type="protein sequence ID" value="QRQ99419.1"/>
    <property type="molecule type" value="Genomic_DNA"/>
</dbReference>
<feature type="transmembrane region" description="Helical" evidence="1">
    <location>
        <begin position="349"/>
        <end position="374"/>
    </location>
</feature>
<sequence>MITNDATLLGVLMIILALIFYTASLSSWKKFYTIIPPLLLCYFIPGLLNSAGVINGAASQLYPVVSKYFLPACLVFFTIGMDWKSLARLGPKALIAMLAGTAGIMIGGPLALWLVGKLSPATVAGEGADALWRGLATIAGSWIGGGANQTALREVFHPSDRLFSQMVAVDVLIAEVWMAILIYGAGISARIDHWLGVAHNPIGDVKDKLDAAQKANEHIPALRDYIYLAAVGFGATGISHAAAGIIVPYLSQNYPALEKYSLTSAFFWVISIATLIGIVLSVSPLRKLEYAGASKLGSLFLYVLIATIGMQMDLKAVGDNPGLFAIGLIWISIHALIIFLVCKWLKIPFFFLAVGSQANVGGSASASVVAAAFHPALAPVGVLLAILGYAIGTYGGYITALMMQWVSNG</sequence>
<keyword evidence="1" id="KW-1133">Transmembrane helix</keyword>
<dbReference type="RefSeq" id="WP_204660182.1">
    <property type="nucleotide sequence ID" value="NZ_CP056775.1"/>
</dbReference>
<dbReference type="PANTHER" id="PTHR34289">
    <property type="entry name" value="PROTEIN, PUTATIVE (DUF819)-RELATED"/>
    <property type="match status" value="1"/>
</dbReference>
<feature type="transmembrane region" description="Helical" evidence="1">
    <location>
        <begin position="262"/>
        <end position="283"/>
    </location>
</feature>
<dbReference type="Pfam" id="PF05684">
    <property type="entry name" value="DUF819"/>
    <property type="match status" value="1"/>
</dbReference>
<protein>
    <submittedName>
        <fullName evidence="2">DUF819 family protein</fullName>
    </submittedName>
</protein>
<dbReference type="InterPro" id="IPR008537">
    <property type="entry name" value="DUF819"/>
</dbReference>
<dbReference type="Proteomes" id="UP000612680">
    <property type="component" value="Chromosome"/>
</dbReference>
<proteinExistence type="predicted"/>